<evidence type="ECO:0000313" key="1">
    <source>
        <dbReference type="EMBL" id="MPC73153.1"/>
    </source>
</evidence>
<organism evidence="1 2">
    <name type="scientific">Portunus trituberculatus</name>
    <name type="common">Swimming crab</name>
    <name type="synonym">Neptunus trituberculatus</name>
    <dbReference type="NCBI Taxonomy" id="210409"/>
    <lineage>
        <taxon>Eukaryota</taxon>
        <taxon>Metazoa</taxon>
        <taxon>Ecdysozoa</taxon>
        <taxon>Arthropoda</taxon>
        <taxon>Crustacea</taxon>
        <taxon>Multicrustacea</taxon>
        <taxon>Malacostraca</taxon>
        <taxon>Eumalacostraca</taxon>
        <taxon>Eucarida</taxon>
        <taxon>Decapoda</taxon>
        <taxon>Pleocyemata</taxon>
        <taxon>Brachyura</taxon>
        <taxon>Eubrachyura</taxon>
        <taxon>Portunoidea</taxon>
        <taxon>Portunidae</taxon>
        <taxon>Portuninae</taxon>
        <taxon>Portunus</taxon>
    </lineage>
</organism>
<accession>A0A5B7HSQ1</accession>
<dbReference type="Proteomes" id="UP000324222">
    <property type="component" value="Unassembled WGS sequence"/>
</dbReference>
<gene>
    <name evidence="1" type="ORF">E2C01_067471</name>
</gene>
<reference evidence="1 2" key="1">
    <citation type="submission" date="2019-05" db="EMBL/GenBank/DDBJ databases">
        <title>Another draft genome of Portunus trituberculatus and its Hox gene families provides insights of decapod evolution.</title>
        <authorList>
            <person name="Jeong J.-H."/>
            <person name="Song I."/>
            <person name="Kim S."/>
            <person name="Choi T."/>
            <person name="Kim D."/>
            <person name="Ryu S."/>
            <person name="Kim W."/>
        </authorList>
    </citation>
    <scope>NUCLEOTIDE SEQUENCE [LARGE SCALE GENOMIC DNA]</scope>
    <source>
        <tissue evidence="1">Muscle</tissue>
    </source>
</reference>
<proteinExistence type="predicted"/>
<sequence>MRSKNIQDNNATTLQLPCNYYAAYHRLPLRQRKQATYYCIVEQSSSHPSLNTISSAIIIITLVITIITPHPSTITPSSPLAISHKHNHDSHLITTTILTNP</sequence>
<dbReference type="AlphaFoldDB" id="A0A5B7HSQ1"/>
<name>A0A5B7HSQ1_PORTR</name>
<dbReference type="EMBL" id="VSRR010036173">
    <property type="protein sequence ID" value="MPC73153.1"/>
    <property type="molecule type" value="Genomic_DNA"/>
</dbReference>
<comment type="caution">
    <text evidence="1">The sequence shown here is derived from an EMBL/GenBank/DDBJ whole genome shotgun (WGS) entry which is preliminary data.</text>
</comment>
<protein>
    <submittedName>
        <fullName evidence="1">Uncharacterized protein</fullName>
    </submittedName>
</protein>
<keyword evidence="2" id="KW-1185">Reference proteome</keyword>
<evidence type="ECO:0000313" key="2">
    <source>
        <dbReference type="Proteomes" id="UP000324222"/>
    </source>
</evidence>